<dbReference type="Proteomes" id="UP001218895">
    <property type="component" value="Chromosome"/>
</dbReference>
<dbReference type="RefSeq" id="WP_278099657.1">
    <property type="nucleotide sequence ID" value="NZ_CP091092.1"/>
</dbReference>
<evidence type="ECO:0000313" key="2">
    <source>
        <dbReference type="Proteomes" id="UP001218895"/>
    </source>
</evidence>
<dbReference type="GeneID" id="79948735"/>
<dbReference type="KEGG" id="manq:L1994_00030"/>
<protein>
    <recommendedName>
        <fullName evidence="3">Lipoprotein</fullName>
    </recommendedName>
</protein>
<dbReference type="PROSITE" id="PS51257">
    <property type="entry name" value="PROKAR_LIPOPROTEIN"/>
    <property type="match status" value="1"/>
</dbReference>
<evidence type="ECO:0000313" key="1">
    <source>
        <dbReference type="EMBL" id="WFN36821.1"/>
    </source>
</evidence>
<organism evidence="1 2">
    <name type="scientific">Methanomicrobium antiquum</name>
    <dbReference type="NCBI Taxonomy" id="487686"/>
    <lineage>
        <taxon>Archaea</taxon>
        <taxon>Methanobacteriati</taxon>
        <taxon>Methanobacteriota</taxon>
        <taxon>Stenosarchaea group</taxon>
        <taxon>Methanomicrobia</taxon>
        <taxon>Methanomicrobiales</taxon>
        <taxon>Methanomicrobiaceae</taxon>
        <taxon>Methanomicrobium</taxon>
    </lineage>
</organism>
<dbReference type="AlphaFoldDB" id="A0AAF0JMV8"/>
<keyword evidence="2" id="KW-1185">Reference proteome</keyword>
<dbReference type="EMBL" id="CP091092">
    <property type="protein sequence ID" value="WFN36821.1"/>
    <property type="molecule type" value="Genomic_DNA"/>
</dbReference>
<gene>
    <name evidence="1" type="ORF">L1994_00030</name>
</gene>
<proteinExistence type="predicted"/>
<reference evidence="1" key="1">
    <citation type="submission" date="2022-01" db="EMBL/GenBank/DDBJ databases">
        <title>Complete genome of Methanomicrobium antiquum DSM 21220.</title>
        <authorList>
            <person name="Chen S.-C."/>
            <person name="You Y.-T."/>
            <person name="Zhou Y.-Z."/>
            <person name="Lai M.-C."/>
        </authorList>
    </citation>
    <scope>NUCLEOTIDE SEQUENCE</scope>
    <source>
        <strain evidence="1">DSM 21220</strain>
    </source>
</reference>
<sequence>MFDINHKKIVFLASAVLFIAAIVFAGCTGTNSQKIEQETAVPTPTPTLVAEITESQPSPEDLDWIVWRENSNDVTLKALWGYFVFSPNVNGQKFKALKIKVTANHPITVLFLNDKELSNFKNKIATNAGEFTPIERYDDVNYKEIEVYSEEYLNIVLWNQKDKIVTANVDIWYKNLV</sequence>
<evidence type="ECO:0008006" key="3">
    <source>
        <dbReference type="Google" id="ProtNLM"/>
    </source>
</evidence>
<name>A0AAF0JMV8_9EURY</name>
<accession>A0AAF0JMV8</accession>